<protein>
    <recommendedName>
        <fullName evidence="3">Lectin/glucanase superfamily protein</fullName>
    </recommendedName>
</protein>
<evidence type="ECO:0008006" key="3">
    <source>
        <dbReference type="Google" id="ProtNLM"/>
    </source>
</evidence>
<accession>A0A6C0KZS6</accession>
<feature type="transmembrane region" description="Helical" evidence="1">
    <location>
        <begin position="27"/>
        <end position="45"/>
    </location>
</feature>
<evidence type="ECO:0000256" key="1">
    <source>
        <dbReference type="SAM" id="Phobius"/>
    </source>
</evidence>
<proteinExistence type="predicted"/>
<reference evidence="2" key="1">
    <citation type="journal article" date="2020" name="Nature">
        <title>Giant virus diversity and host interactions through global metagenomics.</title>
        <authorList>
            <person name="Schulz F."/>
            <person name="Roux S."/>
            <person name="Paez-Espino D."/>
            <person name="Jungbluth S."/>
            <person name="Walsh D.A."/>
            <person name="Denef V.J."/>
            <person name="McMahon K.D."/>
            <person name="Konstantinidis K.T."/>
            <person name="Eloe-Fadrosh E.A."/>
            <person name="Kyrpides N.C."/>
            <person name="Woyke T."/>
        </authorList>
    </citation>
    <scope>NUCLEOTIDE SEQUENCE</scope>
    <source>
        <strain evidence="2">GVMAG-S-3300013286-35</strain>
    </source>
</reference>
<sequence>MSAVNAIRGRLDGAASALAPYMGQLQLGLYVVVGLFVVYIVYTILNPPPDMLEQMVLSDRREGSELNGAQFQLTPEITSGGEYTFQTWMFISNYDYRAGQPKHVFTISSDAKVTDGVEPHVSMIGILYPNENKMMIRVNQQGQTGTETAPDLTLTKNITSLFRGNLSSNMFQTSLDYPLCDIQNLPLQKWICLTISVNGRVVDVYVDGKLSRSCVCPGVPIVDKGNQYVTLGLLGGWGGSISTTRFYGYALTPARIYELYAQGPEDQRGLDKKYGFIGFLIERLGFQYSYEGLTK</sequence>
<keyword evidence="1" id="KW-1133">Transmembrane helix</keyword>
<dbReference type="SUPFAM" id="SSF49899">
    <property type="entry name" value="Concanavalin A-like lectins/glucanases"/>
    <property type="match status" value="1"/>
</dbReference>
<keyword evidence="1" id="KW-0472">Membrane</keyword>
<dbReference type="AlphaFoldDB" id="A0A6C0KZS6"/>
<evidence type="ECO:0000313" key="2">
    <source>
        <dbReference type="EMBL" id="QHU22157.1"/>
    </source>
</evidence>
<dbReference type="InterPro" id="IPR013320">
    <property type="entry name" value="ConA-like_dom_sf"/>
</dbReference>
<dbReference type="EMBL" id="MN740998">
    <property type="protein sequence ID" value="QHU22157.1"/>
    <property type="molecule type" value="Genomic_DNA"/>
</dbReference>
<name>A0A6C0KZS6_9ZZZZ</name>
<dbReference type="Gene3D" id="2.60.120.200">
    <property type="match status" value="1"/>
</dbReference>
<organism evidence="2">
    <name type="scientific">viral metagenome</name>
    <dbReference type="NCBI Taxonomy" id="1070528"/>
    <lineage>
        <taxon>unclassified sequences</taxon>
        <taxon>metagenomes</taxon>
        <taxon>organismal metagenomes</taxon>
    </lineage>
</organism>
<keyword evidence="1" id="KW-0812">Transmembrane</keyword>